<dbReference type="Pfam" id="PF13692">
    <property type="entry name" value="Glyco_trans_1_4"/>
    <property type="match status" value="1"/>
</dbReference>
<dbReference type="PANTHER" id="PTHR43179">
    <property type="entry name" value="RHAMNOSYLTRANSFERASE WBBL"/>
    <property type="match status" value="1"/>
</dbReference>
<sequence length="675" mass="75305">MRRPDVSVLLVSWNTVRETRACLESIPEAVDDDLTVEVIAVDNGSRDGSAELLASWPDVLLLRNETNRGYAAAVNQAFACAQGRFILLLNSDVRLHPGALSALARFLRERPDVAGVAPAFVDANGHAQSPYLRLPTLRSAIAAATGLRRFPPFRHAYRAYLMEGEDFTRPRPVPQPPASCLLLRRSVLPTRRLLDERLPVYFNDVLLAWGLAAAGHQLWMTPDATVTHTGGSSTRLLGTLARTRHHVRGLARYLRLTMPAPKVVLFVLAVVLDQTFRRLAGRARTPRIRDLIAGLRGEQAPIPGGDVRPWLVMLSACPWSTGEQRQHALARELTSDHRVLYVEPPGRRARWRFTVRRMGPSLWRATPPAVLPFSRHVPPANWLNRWVAAVLLRRWLDRRPGTRLLWVDDELARPIVRRLGAELMVYDAVDLNWTFTRVWNRWHLRRGLRATVRHADLVLASSPALPARLPPARRRPIVVPNACDPTRFSPEGPVAMWMASLPAPRLCYAGRVDTRAFDAELIAALARQRPDWTFVLCGDSTPAGRAPLAGLPNVHLAGRIHFDDVPAVLRGADVCLIPYRLSPLVDYVQPKKLYEYLALGKPVVATPLPALRSLADLIHLAQGPHEFEKAIEKALLEASSPTAATARVEAARRNTWRVRADQVRRLLAAERGRSG</sequence>
<keyword evidence="3" id="KW-1185">Reference proteome</keyword>
<dbReference type="PANTHER" id="PTHR43179:SF7">
    <property type="entry name" value="RHAMNOSYLTRANSFERASE WBBL"/>
    <property type="match status" value="1"/>
</dbReference>
<dbReference type="Gene3D" id="3.40.50.2000">
    <property type="entry name" value="Glycogen Phosphorylase B"/>
    <property type="match status" value="1"/>
</dbReference>
<keyword evidence="2" id="KW-0808">Transferase</keyword>
<evidence type="ECO:0000313" key="2">
    <source>
        <dbReference type="EMBL" id="REF35947.1"/>
    </source>
</evidence>
<organism evidence="2 3">
    <name type="scientific">Thermasporomyces composti</name>
    <dbReference type="NCBI Taxonomy" id="696763"/>
    <lineage>
        <taxon>Bacteria</taxon>
        <taxon>Bacillati</taxon>
        <taxon>Actinomycetota</taxon>
        <taxon>Actinomycetes</taxon>
        <taxon>Propionibacteriales</taxon>
        <taxon>Nocardioidaceae</taxon>
        <taxon>Thermasporomyces</taxon>
    </lineage>
</organism>
<reference evidence="2 3" key="1">
    <citation type="submission" date="2018-08" db="EMBL/GenBank/DDBJ databases">
        <title>Sequencing the genomes of 1000 actinobacteria strains.</title>
        <authorList>
            <person name="Klenk H.-P."/>
        </authorList>
    </citation>
    <scope>NUCLEOTIDE SEQUENCE [LARGE SCALE GENOMIC DNA]</scope>
    <source>
        <strain evidence="2 3">DSM 22891</strain>
    </source>
</reference>
<dbReference type="EMBL" id="QTUC01000001">
    <property type="protein sequence ID" value="REF35947.1"/>
    <property type="molecule type" value="Genomic_DNA"/>
</dbReference>
<dbReference type="CDD" id="cd04186">
    <property type="entry name" value="GT_2_like_c"/>
    <property type="match status" value="1"/>
</dbReference>
<evidence type="ECO:0000259" key="1">
    <source>
        <dbReference type="Pfam" id="PF00535"/>
    </source>
</evidence>
<gene>
    <name evidence="2" type="ORF">DFJ64_1340</name>
</gene>
<accession>A0A3D9V347</accession>
<comment type="caution">
    <text evidence="2">The sequence shown here is derived from an EMBL/GenBank/DDBJ whole genome shotgun (WGS) entry which is preliminary data.</text>
</comment>
<name>A0A3D9V347_THECX</name>
<dbReference type="Pfam" id="PF00535">
    <property type="entry name" value="Glycos_transf_2"/>
    <property type="match status" value="1"/>
</dbReference>
<dbReference type="Proteomes" id="UP000256485">
    <property type="component" value="Unassembled WGS sequence"/>
</dbReference>
<dbReference type="InterPro" id="IPR001173">
    <property type="entry name" value="Glyco_trans_2-like"/>
</dbReference>
<evidence type="ECO:0000313" key="3">
    <source>
        <dbReference type="Proteomes" id="UP000256485"/>
    </source>
</evidence>
<feature type="domain" description="Glycosyltransferase 2-like" evidence="1">
    <location>
        <begin position="7"/>
        <end position="156"/>
    </location>
</feature>
<dbReference type="SUPFAM" id="SSF53756">
    <property type="entry name" value="UDP-Glycosyltransferase/glycogen phosphorylase"/>
    <property type="match status" value="1"/>
</dbReference>
<protein>
    <submittedName>
        <fullName evidence="2">GT2 family glycosyltransferase</fullName>
    </submittedName>
</protein>
<dbReference type="GO" id="GO:0016740">
    <property type="term" value="F:transferase activity"/>
    <property type="evidence" value="ECO:0007669"/>
    <property type="project" value="UniProtKB-KW"/>
</dbReference>
<proteinExistence type="predicted"/>
<dbReference type="InterPro" id="IPR029044">
    <property type="entry name" value="Nucleotide-diphossugar_trans"/>
</dbReference>
<dbReference type="Gene3D" id="3.90.550.10">
    <property type="entry name" value="Spore Coat Polysaccharide Biosynthesis Protein SpsA, Chain A"/>
    <property type="match status" value="1"/>
</dbReference>
<dbReference type="OrthoDB" id="9811884at2"/>
<dbReference type="AlphaFoldDB" id="A0A3D9V347"/>
<dbReference type="RefSeq" id="WP_115849649.1">
    <property type="nucleotide sequence ID" value="NZ_QTUC01000001.1"/>
</dbReference>
<dbReference type="SUPFAM" id="SSF53448">
    <property type="entry name" value="Nucleotide-diphospho-sugar transferases"/>
    <property type="match status" value="1"/>
</dbReference>